<accession>A0AAN8KJS1</accession>
<proteinExistence type="predicted"/>
<reference evidence="2 3" key="1">
    <citation type="submission" date="2021-04" db="EMBL/GenBank/DDBJ databases">
        <authorList>
            <person name="De Guttry C."/>
            <person name="Zahm M."/>
            <person name="Klopp C."/>
            <person name="Cabau C."/>
            <person name="Louis A."/>
            <person name="Berthelot C."/>
            <person name="Parey E."/>
            <person name="Roest Crollius H."/>
            <person name="Montfort J."/>
            <person name="Robinson-Rechavi M."/>
            <person name="Bucao C."/>
            <person name="Bouchez O."/>
            <person name="Gislard M."/>
            <person name="Lluch J."/>
            <person name="Milhes M."/>
            <person name="Lampietro C."/>
            <person name="Lopez Roques C."/>
            <person name="Donnadieu C."/>
            <person name="Braasch I."/>
            <person name="Desvignes T."/>
            <person name="Postlethwait J."/>
            <person name="Bobe J."/>
            <person name="Wedekind C."/>
            <person name="Guiguen Y."/>
        </authorList>
    </citation>
    <scope>NUCLEOTIDE SEQUENCE [LARGE SCALE GENOMIC DNA]</scope>
    <source>
        <strain evidence="2">Cs_M1</strain>
        <tissue evidence="2">Blood</tissue>
    </source>
</reference>
<keyword evidence="3" id="KW-1185">Reference proteome</keyword>
<feature type="region of interest" description="Disordered" evidence="1">
    <location>
        <begin position="22"/>
        <end position="78"/>
    </location>
</feature>
<feature type="compositionally biased region" description="Low complexity" evidence="1">
    <location>
        <begin position="34"/>
        <end position="51"/>
    </location>
</feature>
<protein>
    <submittedName>
        <fullName evidence="2">Uncharacterized protein</fullName>
    </submittedName>
</protein>
<sequence>MGVHFTRLDFLGDTFRAWKMIKRTMSPEDPSRASTTPNPSGPSTSGSSPDGETPKTSRRRVHPSVNDQGLQELQGNVSYNRVQPVSPVLWEGSCWRSIQSSAACCLHGAPVWPTGQMSDR</sequence>
<dbReference type="AlphaFoldDB" id="A0AAN8KJS1"/>
<gene>
    <name evidence="2" type="ORF">J4Q44_G00377730</name>
</gene>
<organism evidence="2 3">
    <name type="scientific">Coregonus suidteri</name>
    <dbReference type="NCBI Taxonomy" id="861788"/>
    <lineage>
        <taxon>Eukaryota</taxon>
        <taxon>Metazoa</taxon>
        <taxon>Chordata</taxon>
        <taxon>Craniata</taxon>
        <taxon>Vertebrata</taxon>
        <taxon>Euteleostomi</taxon>
        <taxon>Actinopterygii</taxon>
        <taxon>Neopterygii</taxon>
        <taxon>Teleostei</taxon>
        <taxon>Protacanthopterygii</taxon>
        <taxon>Salmoniformes</taxon>
        <taxon>Salmonidae</taxon>
        <taxon>Coregoninae</taxon>
        <taxon>Coregonus</taxon>
    </lineage>
</organism>
<evidence type="ECO:0000313" key="2">
    <source>
        <dbReference type="EMBL" id="KAK6291988.1"/>
    </source>
</evidence>
<dbReference type="EMBL" id="JAGTTL010000039">
    <property type="protein sequence ID" value="KAK6291988.1"/>
    <property type="molecule type" value="Genomic_DNA"/>
</dbReference>
<evidence type="ECO:0000256" key="1">
    <source>
        <dbReference type="SAM" id="MobiDB-lite"/>
    </source>
</evidence>
<evidence type="ECO:0000313" key="3">
    <source>
        <dbReference type="Proteomes" id="UP001356427"/>
    </source>
</evidence>
<dbReference type="Proteomes" id="UP001356427">
    <property type="component" value="Unassembled WGS sequence"/>
</dbReference>
<feature type="compositionally biased region" description="Polar residues" evidence="1">
    <location>
        <begin position="65"/>
        <end position="78"/>
    </location>
</feature>
<name>A0AAN8KJS1_9TELE</name>
<comment type="caution">
    <text evidence="2">The sequence shown here is derived from an EMBL/GenBank/DDBJ whole genome shotgun (WGS) entry which is preliminary data.</text>
</comment>